<feature type="region of interest" description="Disordered" evidence="1">
    <location>
        <begin position="1"/>
        <end position="24"/>
    </location>
</feature>
<feature type="region of interest" description="Disordered" evidence="1">
    <location>
        <begin position="36"/>
        <end position="60"/>
    </location>
</feature>
<name>A0A2K3QD63_9HYPO</name>
<dbReference type="Proteomes" id="UP000236621">
    <property type="component" value="Unassembled WGS sequence"/>
</dbReference>
<gene>
    <name evidence="2" type="ORF">TCAP_04586</name>
</gene>
<keyword evidence="3" id="KW-1185">Reference proteome</keyword>
<feature type="compositionally biased region" description="Low complexity" evidence="1">
    <location>
        <begin position="39"/>
        <end position="52"/>
    </location>
</feature>
<proteinExistence type="predicted"/>
<dbReference type="AlphaFoldDB" id="A0A2K3QD63"/>
<evidence type="ECO:0000256" key="1">
    <source>
        <dbReference type="SAM" id="MobiDB-lite"/>
    </source>
</evidence>
<evidence type="ECO:0000313" key="2">
    <source>
        <dbReference type="EMBL" id="PNY25476.1"/>
    </source>
</evidence>
<sequence>MGRKRQQRVGNEAEGQQRGTEANGIDAAIVEIEGSELCSSPGSGSHGPSSASITFQNQGDFNNPLSQARIFIK</sequence>
<protein>
    <submittedName>
        <fullName evidence="2">Uncharacterized protein</fullName>
    </submittedName>
</protein>
<evidence type="ECO:0000313" key="3">
    <source>
        <dbReference type="Proteomes" id="UP000236621"/>
    </source>
</evidence>
<organism evidence="2 3">
    <name type="scientific">Tolypocladium capitatum</name>
    <dbReference type="NCBI Taxonomy" id="45235"/>
    <lineage>
        <taxon>Eukaryota</taxon>
        <taxon>Fungi</taxon>
        <taxon>Dikarya</taxon>
        <taxon>Ascomycota</taxon>
        <taxon>Pezizomycotina</taxon>
        <taxon>Sordariomycetes</taxon>
        <taxon>Hypocreomycetidae</taxon>
        <taxon>Hypocreales</taxon>
        <taxon>Ophiocordycipitaceae</taxon>
        <taxon>Tolypocladium</taxon>
    </lineage>
</organism>
<dbReference type="EMBL" id="NRSZ01000741">
    <property type="protein sequence ID" value="PNY25476.1"/>
    <property type="molecule type" value="Genomic_DNA"/>
</dbReference>
<accession>A0A2K3QD63</accession>
<comment type="caution">
    <text evidence="2">The sequence shown here is derived from an EMBL/GenBank/DDBJ whole genome shotgun (WGS) entry which is preliminary data.</text>
</comment>
<reference evidence="2 3" key="1">
    <citation type="submission" date="2017-08" db="EMBL/GenBank/DDBJ databases">
        <title>Harnessing the power of phylogenomics to disentangle the directionality and signatures of interkingdom host jumping in the parasitic fungal genus Tolypocladium.</title>
        <authorList>
            <person name="Quandt C.A."/>
            <person name="Patterson W."/>
            <person name="Spatafora J.W."/>
        </authorList>
    </citation>
    <scope>NUCLEOTIDE SEQUENCE [LARGE SCALE GENOMIC DNA]</scope>
    <source>
        <strain evidence="2 3">CBS 113982</strain>
    </source>
</reference>